<keyword evidence="2" id="KW-0238">DNA-binding</keyword>
<dbReference type="SUPFAM" id="SSF47413">
    <property type="entry name" value="lambda repressor-like DNA-binding domains"/>
    <property type="match status" value="1"/>
</dbReference>
<keyword evidence="3" id="KW-0804">Transcription</keyword>
<dbReference type="InterPro" id="IPR000843">
    <property type="entry name" value="HTH_LacI"/>
</dbReference>
<dbReference type="EMBL" id="BONZ01000062">
    <property type="protein sequence ID" value="GIH18030.1"/>
    <property type="molecule type" value="Genomic_DNA"/>
</dbReference>
<dbReference type="SMART" id="SM00354">
    <property type="entry name" value="HTH_LACI"/>
    <property type="match status" value="1"/>
</dbReference>
<dbReference type="SUPFAM" id="SSF53822">
    <property type="entry name" value="Periplasmic binding protein-like I"/>
    <property type="match status" value="1"/>
</dbReference>
<dbReference type="CDD" id="cd01574">
    <property type="entry name" value="PBP1_LacI"/>
    <property type="match status" value="1"/>
</dbReference>
<accession>A0A8J3QV28</accession>
<evidence type="ECO:0000256" key="1">
    <source>
        <dbReference type="ARBA" id="ARBA00023015"/>
    </source>
</evidence>
<feature type="region of interest" description="Disordered" evidence="4">
    <location>
        <begin position="1"/>
        <end position="26"/>
    </location>
</feature>
<feature type="domain" description="HTH lacI-type" evidence="5">
    <location>
        <begin position="28"/>
        <end position="82"/>
    </location>
</feature>
<evidence type="ECO:0000313" key="6">
    <source>
        <dbReference type="EMBL" id="GIH18030.1"/>
    </source>
</evidence>
<reference evidence="6" key="1">
    <citation type="submission" date="2021-01" db="EMBL/GenBank/DDBJ databases">
        <title>Whole genome shotgun sequence of Rugosimonospora africana NBRC 104875.</title>
        <authorList>
            <person name="Komaki H."/>
            <person name="Tamura T."/>
        </authorList>
    </citation>
    <scope>NUCLEOTIDE SEQUENCE</scope>
    <source>
        <strain evidence="6">NBRC 104875</strain>
    </source>
</reference>
<evidence type="ECO:0000313" key="7">
    <source>
        <dbReference type="Proteomes" id="UP000642748"/>
    </source>
</evidence>
<feature type="compositionally biased region" description="Basic and acidic residues" evidence="4">
    <location>
        <begin position="1"/>
        <end position="13"/>
    </location>
</feature>
<dbReference type="InterPro" id="IPR046335">
    <property type="entry name" value="LacI/GalR-like_sensor"/>
</dbReference>
<dbReference type="PROSITE" id="PS00356">
    <property type="entry name" value="HTH_LACI_1"/>
    <property type="match status" value="1"/>
</dbReference>
<dbReference type="Gene3D" id="3.40.50.2300">
    <property type="match status" value="2"/>
</dbReference>
<dbReference type="PRINTS" id="PR00036">
    <property type="entry name" value="HTHLACI"/>
</dbReference>
<evidence type="ECO:0000256" key="3">
    <source>
        <dbReference type="ARBA" id="ARBA00023163"/>
    </source>
</evidence>
<organism evidence="6 7">
    <name type="scientific">Rugosimonospora africana</name>
    <dbReference type="NCBI Taxonomy" id="556532"/>
    <lineage>
        <taxon>Bacteria</taxon>
        <taxon>Bacillati</taxon>
        <taxon>Actinomycetota</taxon>
        <taxon>Actinomycetes</taxon>
        <taxon>Micromonosporales</taxon>
        <taxon>Micromonosporaceae</taxon>
        <taxon>Rugosimonospora</taxon>
    </lineage>
</organism>
<evidence type="ECO:0000256" key="2">
    <source>
        <dbReference type="ARBA" id="ARBA00023125"/>
    </source>
</evidence>
<evidence type="ECO:0000256" key="4">
    <source>
        <dbReference type="SAM" id="MobiDB-lite"/>
    </source>
</evidence>
<dbReference type="InterPro" id="IPR010982">
    <property type="entry name" value="Lambda_DNA-bd_dom_sf"/>
</dbReference>
<dbReference type="PROSITE" id="PS50932">
    <property type="entry name" value="HTH_LACI_2"/>
    <property type="match status" value="1"/>
</dbReference>
<dbReference type="GO" id="GO:0003700">
    <property type="term" value="F:DNA-binding transcription factor activity"/>
    <property type="evidence" value="ECO:0007669"/>
    <property type="project" value="TreeGrafter"/>
</dbReference>
<dbReference type="Gene3D" id="1.10.260.40">
    <property type="entry name" value="lambda repressor-like DNA-binding domains"/>
    <property type="match status" value="1"/>
</dbReference>
<dbReference type="GO" id="GO:0000976">
    <property type="term" value="F:transcription cis-regulatory region binding"/>
    <property type="evidence" value="ECO:0007669"/>
    <property type="project" value="TreeGrafter"/>
</dbReference>
<dbReference type="PANTHER" id="PTHR30146:SF109">
    <property type="entry name" value="HTH-TYPE TRANSCRIPTIONAL REGULATOR GALS"/>
    <property type="match status" value="1"/>
</dbReference>
<dbReference type="InterPro" id="IPR028082">
    <property type="entry name" value="Peripla_BP_I"/>
</dbReference>
<dbReference type="Proteomes" id="UP000642748">
    <property type="component" value="Unassembled WGS sequence"/>
</dbReference>
<keyword evidence="1" id="KW-0805">Transcription regulation</keyword>
<dbReference type="Pfam" id="PF13377">
    <property type="entry name" value="Peripla_BP_3"/>
    <property type="match status" value="1"/>
</dbReference>
<evidence type="ECO:0000259" key="5">
    <source>
        <dbReference type="PROSITE" id="PS50932"/>
    </source>
</evidence>
<dbReference type="AlphaFoldDB" id="A0A8J3QV28"/>
<proteinExistence type="predicted"/>
<keyword evidence="7" id="KW-1185">Reference proteome</keyword>
<gene>
    <name evidence="6" type="ORF">Raf01_62020</name>
</gene>
<dbReference type="CDD" id="cd01392">
    <property type="entry name" value="HTH_LacI"/>
    <property type="match status" value="1"/>
</dbReference>
<sequence>MESRQPAQGEHRQPSSAEPATSARAHRPSMMDVARLAGVSHQTVSRVLNDHPNVRQSTRSRVLWSMRELGYRPNSAARTLVTGHSRTIGVIGLDSTLYGPAATMHGVDDAARRADYRVNTVGLASIDRISVLEAVERLATAGVEGVVVIAPLSSASEALADLPTDIPTVVVNAHPESDIASVTVDQAHGAQRATEHLLSAGRSTVWHVAGPANWSESRGRIEGWTRALDAARVDVPPPLTGDWSARSGYEAGRVLARLPEVTAVFAGNDHMALGLLRALHEFGRAVPDEVAVVGFDDIPEAAYFTPPLSTVRQDFSEVGRRCVRLLIGQIETPGEAAECSVVTPELVVRRSSTPSKVPQVGRGSGRE</sequence>
<name>A0A8J3QV28_9ACTN</name>
<dbReference type="Pfam" id="PF00356">
    <property type="entry name" value="LacI"/>
    <property type="match status" value="1"/>
</dbReference>
<protein>
    <submittedName>
        <fullName evidence="6">LacI family transcriptional regulator</fullName>
    </submittedName>
</protein>
<comment type="caution">
    <text evidence="6">The sequence shown here is derived from an EMBL/GenBank/DDBJ whole genome shotgun (WGS) entry which is preliminary data.</text>
</comment>
<dbReference type="PANTHER" id="PTHR30146">
    <property type="entry name" value="LACI-RELATED TRANSCRIPTIONAL REPRESSOR"/>
    <property type="match status" value="1"/>
</dbReference>